<dbReference type="GO" id="GO:0046872">
    <property type="term" value="F:metal ion binding"/>
    <property type="evidence" value="ECO:0007669"/>
    <property type="project" value="UniProtKB-KW"/>
</dbReference>
<feature type="disulfide bond" description="Redox-active" evidence="4">
    <location>
        <begin position="68"/>
        <end position="72"/>
    </location>
</feature>
<feature type="chain" id="PRO_5028906507" evidence="5">
    <location>
        <begin position="24"/>
        <end position="197"/>
    </location>
</feature>
<reference evidence="7 8" key="1">
    <citation type="submission" date="2019-12" db="EMBL/GenBank/DDBJ databases">
        <authorList>
            <person name="Xu J."/>
        </authorList>
    </citation>
    <scope>NUCLEOTIDE SEQUENCE [LARGE SCALE GENOMIC DNA]</scope>
    <source>
        <strain evidence="7 8">HX-5-24</strain>
    </source>
</reference>
<feature type="domain" description="Thioredoxin" evidence="6">
    <location>
        <begin position="28"/>
        <end position="193"/>
    </location>
</feature>
<dbReference type="PANTHER" id="PTHR12151:SF25">
    <property type="entry name" value="LINALOOL DEHYDRATASE_ISOMERASE DOMAIN-CONTAINING PROTEIN"/>
    <property type="match status" value="1"/>
</dbReference>
<keyword evidence="2 3" id="KW-0186">Copper</keyword>
<comment type="caution">
    <text evidence="7">The sequence shown here is derived from an EMBL/GenBank/DDBJ whole genome shotgun (WGS) entry which is preliminary data.</text>
</comment>
<keyword evidence="5" id="KW-0732">Signal</keyword>
<keyword evidence="8" id="KW-1185">Reference proteome</keyword>
<protein>
    <submittedName>
        <fullName evidence="7">SCO family protein</fullName>
    </submittedName>
</protein>
<feature type="binding site" evidence="3">
    <location>
        <position position="72"/>
    </location>
    <ligand>
        <name>Cu cation</name>
        <dbReference type="ChEBI" id="CHEBI:23378"/>
    </ligand>
</feature>
<evidence type="ECO:0000259" key="6">
    <source>
        <dbReference type="PROSITE" id="PS51352"/>
    </source>
</evidence>
<dbReference type="Proteomes" id="UP000479692">
    <property type="component" value="Unassembled WGS sequence"/>
</dbReference>
<dbReference type="InterPro" id="IPR003782">
    <property type="entry name" value="SCO1/SenC"/>
</dbReference>
<proteinExistence type="inferred from homology"/>
<keyword evidence="4" id="KW-1015">Disulfide bond</keyword>
<evidence type="ECO:0000256" key="1">
    <source>
        <dbReference type="ARBA" id="ARBA00010996"/>
    </source>
</evidence>
<dbReference type="SUPFAM" id="SSF52833">
    <property type="entry name" value="Thioredoxin-like"/>
    <property type="match status" value="1"/>
</dbReference>
<dbReference type="InterPro" id="IPR013766">
    <property type="entry name" value="Thioredoxin_domain"/>
</dbReference>
<dbReference type="CDD" id="cd02968">
    <property type="entry name" value="SCO"/>
    <property type="match status" value="1"/>
</dbReference>
<dbReference type="PANTHER" id="PTHR12151">
    <property type="entry name" value="ELECTRON TRANSPORT PROTIN SCO1/SENC FAMILY MEMBER"/>
    <property type="match status" value="1"/>
</dbReference>
<evidence type="ECO:0000313" key="7">
    <source>
        <dbReference type="EMBL" id="MUV15769.1"/>
    </source>
</evidence>
<sequence length="197" mass="21219">MKRLLAMAAGIAMLFALVGAVQAGAPAARPADSVYQLSVPLTDAKGKTQDWRTLAGKPRIVAMFYTSCPYMCPLIVESGKGVVHALPPAERERIGMVLISIDPQRDTPAVLRETATKRKVDTTQWILAAPAPADVRKIAGVLDVRYRHLADGNFNHTSVLILLDAQGRIVARTEQMGPKPDPEFLAAVRAQLAAGTR</sequence>
<dbReference type="Pfam" id="PF02630">
    <property type="entry name" value="SCO1-SenC"/>
    <property type="match status" value="1"/>
</dbReference>
<dbReference type="InterPro" id="IPR036249">
    <property type="entry name" value="Thioredoxin-like_sf"/>
</dbReference>
<dbReference type="PROSITE" id="PS51352">
    <property type="entry name" value="THIOREDOXIN_2"/>
    <property type="match status" value="1"/>
</dbReference>
<feature type="signal peptide" evidence="5">
    <location>
        <begin position="1"/>
        <end position="23"/>
    </location>
</feature>
<comment type="similarity">
    <text evidence="1">Belongs to the SCO1/2 family.</text>
</comment>
<dbReference type="RefSeq" id="WP_156643353.1">
    <property type="nucleotide sequence ID" value="NZ_WOXT01000006.1"/>
</dbReference>
<dbReference type="EMBL" id="WOXT01000006">
    <property type="protein sequence ID" value="MUV15769.1"/>
    <property type="molecule type" value="Genomic_DNA"/>
</dbReference>
<evidence type="ECO:0000256" key="3">
    <source>
        <dbReference type="PIRSR" id="PIRSR603782-1"/>
    </source>
</evidence>
<keyword evidence="3" id="KW-0479">Metal-binding</keyword>
<evidence type="ECO:0000256" key="2">
    <source>
        <dbReference type="ARBA" id="ARBA00023008"/>
    </source>
</evidence>
<dbReference type="Gene3D" id="3.40.30.10">
    <property type="entry name" value="Glutaredoxin"/>
    <property type="match status" value="1"/>
</dbReference>
<evidence type="ECO:0000313" key="8">
    <source>
        <dbReference type="Proteomes" id="UP000479692"/>
    </source>
</evidence>
<gene>
    <name evidence="7" type="ORF">GN331_16320</name>
</gene>
<feature type="binding site" evidence="3">
    <location>
        <position position="68"/>
    </location>
    <ligand>
        <name>Cu cation</name>
        <dbReference type="ChEBI" id="CHEBI:23378"/>
    </ligand>
</feature>
<name>A0A7C9I7Q7_9GAMM</name>
<dbReference type="AlphaFoldDB" id="A0A7C9I7Q7"/>
<accession>A0A7C9I7Q7</accession>
<evidence type="ECO:0000256" key="5">
    <source>
        <dbReference type="SAM" id="SignalP"/>
    </source>
</evidence>
<evidence type="ECO:0000256" key="4">
    <source>
        <dbReference type="PIRSR" id="PIRSR603782-2"/>
    </source>
</evidence>
<feature type="binding site" evidence="3">
    <location>
        <position position="156"/>
    </location>
    <ligand>
        <name>Cu cation</name>
        <dbReference type="ChEBI" id="CHEBI:23378"/>
    </ligand>
</feature>
<organism evidence="7 8">
    <name type="scientific">Noviluteimonas gilva</name>
    <dbReference type="NCBI Taxonomy" id="2682097"/>
    <lineage>
        <taxon>Bacteria</taxon>
        <taxon>Pseudomonadati</taxon>
        <taxon>Pseudomonadota</taxon>
        <taxon>Gammaproteobacteria</taxon>
        <taxon>Lysobacterales</taxon>
        <taxon>Lysobacteraceae</taxon>
        <taxon>Noviluteimonas</taxon>
    </lineage>
</organism>